<reference evidence="2 3" key="1">
    <citation type="submission" date="2024-02" db="EMBL/GenBank/DDBJ databases">
        <title>A draft genome for the cacao thread blight pathogen Marasmius crinis-equi.</title>
        <authorList>
            <person name="Cohen S.P."/>
            <person name="Baruah I.K."/>
            <person name="Amoako-Attah I."/>
            <person name="Bukari Y."/>
            <person name="Meinhardt L.W."/>
            <person name="Bailey B.A."/>
        </authorList>
    </citation>
    <scope>NUCLEOTIDE SEQUENCE [LARGE SCALE GENOMIC DNA]</scope>
    <source>
        <strain evidence="2 3">GH-76</strain>
    </source>
</reference>
<feature type="region of interest" description="Disordered" evidence="1">
    <location>
        <begin position="450"/>
        <end position="726"/>
    </location>
</feature>
<feature type="region of interest" description="Disordered" evidence="1">
    <location>
        <begin position="962"/>
        <end position="999"/>
    </location>
</feature>
<accession>A0ABR3ESK9</accession>
<keyword evidence="3" id="KW-1185">Reference proteome</keyword>
<dbReference type="Proteomes" id="UP001465976">
    <property type="component" value="Unassembled WGS sequence"/>
</dbReference>
<organism evidence="2 3">
    <name type="scientific">Marasmius crinis-equi</name>
    <dbReference type="NCBI Taxonomy" id="585013"/>
    <lineage>
        <taxon>Eukaryota</taxon>
        <taxon>Fungi</taxon>
        <taxon>Dikarya</taxon>
        <taxon>Basidiomycota</taxon>
        <taxon>Agaricomycotina</taxon>
        <taxon>Agaricomycetes</taxon>
        <taxon>Agaricomycetidae</taxon>
        <taxon>Agaricales</taxon>
        <taxon>Marasmiineae</taxon>
        <taxon>Marasmiaceae</taxon>
        <taxon>Marasmius</taxon>
    </lineage>
</organism>
<feature type="compositionally biased region" description="Polar residues" evidence="1">
    <location>
        <begin position="512"/>
        <end position="526"/>
    </location>
</feature>
<gene>
    <name evidence="2" type="ORF">V5O48_016112</name>
</gene>
<evidence type="ECO:0000313" key="2">
    <source>
        <dbReference type="EMBL" id="KAL0565909.1"/>
    </source>
</evidence>
<feature type="region of interest" description="Disordered" evidence="1">
    <location>
        <begin position="1"/>
        <end position="37"/>
    </location>
</feature>
<dbReference type="EMBL" id="JBAHYK010002076">
    <property type="protein sequence ID" value="KAL0565909.1"/>
    <property type="molecule type" value="Genomic_DNA"/>
</dbReference>
<feature type="compositionally biased region" description="Basic and acidic residues" evidence="1">
    <location>
        <begin position="466"/>
        <end position="494"/>
    </location>
</feature>
<proteinExistence type="predicted"/>
<feature type="compositionally biased region" description="Basic and acidic residues" evidence="1">
    <location>
        <begin position="975"/>
        <end position="999"/>
    </location>
</feature>
<evidence type="ECO:0000256" key="1">
    <source>
        <dbReference type="SAM" id="MobiDB-lite"/>
    </source>
</evidence>
<feature type="compositionally biased region" description="Low complexity" evidence="1">
    <location>
        <begin position="17"/>
        <end position="31"/>
    </location>
</feature>
<name>A0ABR3ESK9_9AGAR</name>
<feature type="compositionally biased region" description="Low complexity" evidence="1">
    <location>
        <begin position="585"/>
        <end position="598"/>
    </location>
</feature>
<evidence type="ECO:0000313" key="3">
    <source>
        <dbReference type="Proteomes" id="UP001465976"/>
    </source>
</evidence>
<feature type="region of interest" description="Disordered" evidence="1">
    <location>
        <begin position="220"/>
        <end position="251"/>
    </location>
</feature>
<feature type="compositionally biased region" description="Polar residues" evidence="1">
    <location>
        <begin position="546"/>
        <end position="571"/>
    </location>
</feature>
<sequence>MAKKKPSQPAQDFVQGSSTSHSGPSNPSTTPANHPLLGLDAEYSMGSMLTGGQWAAQVDELFDGLWEEVCPQVRQSWDDTEALRSRYRTLSALRRDLRDTLDRLHFRLENCPVVLRPVRDLNEDNLRMLIVVWFAAVIDQVTDVNFGAEVFPVPFHPFLPNRPAFIEVFSMNPEIVSMYGLGPEMDEWNMLKSENGDEIPVLRLDPQVEGGSLATAIGVDTDDETNPSAEPNPQFPNLAIPRPRNAPPPPEIDLRLNPFNVAYVRAIDIPFGMEYPPRFDILAEARYYMLESGHFISLRFTRRLFRLAIEFMNSYSTECNAERAHWWWETVLSTRPTRRCELCVRRNLYCGPRKEKGKVTLISCGQWRLILRTETKGLFRLALTKNAQHLKEGFQTAADTLQSNVNEYAEYRIRTEVRSHGLHNVEYWTQQYLNKKGERYRRLLGDADNRADRGEVDSSAPYEGAGDEREAESSRKGKSKSREKLKGIRLEKVLSKTRGGKKARSKVPPPSVASTSRAARSQQIVLSSEDEGETSRPKSSSKRSTNLSGKATPATSRKAVSTSESATQAGSNPMMPRPRPPCITIQPRSARPRIPISRSPEEENPMDVALTRISDSLRRDTSVRMGEGEIQATKRRVRRRPQRMDGVEIPPPPPDLVSAMNAASPREERIRDPTPLFLPSESPGPMEEGNEGVPREPANELQYPDNHAADEPGPSSRTSATPVTLPPILVGRISPPFGQGPGMPPPSSSHRDIMVQTHSSAYRDSSIQTAPMVLPPQVIAMRERQFDLERELLAARAEIDHLRGEYQLSQDSLRDAREQMNAIRQAPSQEFLGADGVRIRPGDIPRVISIANRAQNAAAGPILGVLSAMAGTQRSDFMRWEQEVSDGQRNSISFARNVLEHSRSFQDFLLQAETAYDSVMSAQDRREGLNFLRAHGSRVPHAIRRMWPYTGSQWNASMVARSEGIISENPPSDKVLGKRKERDVDEDRDGDSSRDPRRR</sequence>
<comment type="caution">
    <text evidence="2">The sequence shown here is derived from an EMBL/GenBank/DDBJ whole genome shotgun (WGS) entry which is preliminary data.</text>
</comment>
<protein>
    <submittedName>
        <fullName evidence="2">Uncharacterized protein</fullName>
    </submittedName>
</protein>